<dbReference type="Gene3D" id="3.60.40.10">
    <property type="entry name" value="PPM-type phosphatase domain"/>
    <property type="match status" value="1"/>
</dbReference>
<dbReference type="Pfam" id="PF13672">
    <property type="entry name" value="PP2C_2"/>
    <property type="match status" value="1"/>
</dbReference>
<organism evidence="2 3">
    <name type="scientific">Cellulomonas humilata</name>
    <dbReference type="NCBI Taxonomy" id="144055"/>
    <lineage>
        <taxon>Bacteria</taxon>
        <taxon>Bacillati</taxon>
        <taxon>Actinomycetota</taxon>
        <taxon>Actinomycetes</taxon>
        <taxon>Micrococcales</taxon>
        <taxon>Cellulomonadaceae</taxon>
        <taxon>Cellulomonas</taxon>
    </lineage>
</organism>
<comment type="caution">
    <text evidence="2">The sequence shown here is derived from an EMBL/GenBank/DDBJ whole genome shotgun (WGS) entry which is preliminary data.</text>
</comment>
<gene>
    <name evidence="2" type="ORF">J2X26_004332</name>
</gene>
<evidence type="ECO:0000313" key="2">
    <source>
        <dbReference type="EMBL" id="MDQ0375989.1"/>
    </source>
</evidence>
<dbReference type="EMBL" id="JAUSVB010000008">
    <property type="protein sequence ID" value="MDQ0375989.1"/>
    <property type="molecule type" value="Genomic_DNA"/>
</dbReference>
<accession>A0ABU0EL28</accession>
<name>A0ABU0EL28_9CELL</name>
<proteinExistence type="predicted"/>
<feature type="domain" description="PPM-type phosphatase" evidence="1">
    <location>
        <begin position="12"/>
        <end position="212"/>
    </location>
</feature>
<dbReference type="RefSeq" id="WP_307494776.1">
    <property type="nucleotide sequence ID" value="NZ_JAUSVB010000008.1"/>
</dbReference>
<dbReference type="InterPro" id="IPR036457">
    <property type="entry name" value="PPM-type-like_dom_sf"/>
</dbReference>
<reference evidence="2 3" key="1">
    <citation type="submission" date="2023-07" db="EMBL/GenBank/DDBJ databases">
        <title>Sorghum-associated microbial communities from plants grown in Nebraska, USA.</title>
        <authorList>
            <person name="Schachtman D."/>
        </authorList>
    </citation>
    <scope>NUCLEOTIDE SEQUENCE [LARGE SCALE GENOMIC DNA]</scope>
    <source>
        <strain evidence="2 3">BE332</strain>
    </source>
</reference>
<dbReference type="Proteomes" id="UP001239626">
    <property type="component" value="Unassembled WGS sequence"/>
</dbReference>
<dbReference type="SUPFAM" id="SSF81606">
    <property type="entry name" value="PP2C-like"/>
    <property type="match status" value="1"/>
</dbReference>
<sequence length="238" mass="25571">MTGWRAFGASVRGPGHVASGLPNQDAWGWTRRSWGDVVVVSDGVGSKSKAEYGARAACRAVPRAVQHGHEASKASLAEIKARWLDNVAPFEPRDCAATCLYVVRPTSGSITVGVLGDGLVAVTKTDGGIEYVEHSKTGSFANITSALSDSTAEGDWRVVEFEQDQVESVTLCTDGIADDLEMEMRSAFFHSWIEHTSAIADVTAGRHLRTSLQQWPVPRHTDDKTMACLRRADPGASS</sequence>
<keyword evidence="3" id="KW-1185">Reference proteome</keyword>
<protein>
    <submittedName>
        <fullName evidence="2">Serine/threonine protein phosphatase PrpC</fullName>
    </submittedName>
</protein>
<evidence type="ECO:0000259" key="1">
    <source>
        <dbReference type="Pfam" id="PF13672"/>
    </source>
</evidence>
<evidence type="ECO:0000313" key="3">
    <source>
        <dbReference type="Proteomes" id="UP001239626"/>
    </source>
</evidence>
<dbReference type="InterPro" id="IPR001932">
    <property type="entry name" value="PPM-type_phosphatase-like_dom"/>
</dbReference>